<comment type="subcellular location">
    <subcellularLocation>
        <location evidence="1">Cell membrane</location>
        <topology evidence="1">Multi-pass membrane protein</topology>
    </subcellularLocation>
</comment>
<feature type="transmembrane region" description="Helical" evidence="10">
    <location>
        <begin position="393"/>
        <end position="413"/>
    </location>
</feature>
<evidence type="ECO:0000256" key="3">
    <source>
        <dbReference type="ARBA" id="ARBA00009843"/>
    </source>
</evidence>
<dbReference type="AlphaFoldDB" id="A0A8S0Y2X4"/>
<dbReference type="Proteomes" id="UP000836597">
    <property type="component" value="Chromosome"/>
</dbReference>
<feature type="domain" description="Citrate transporter-like" evidence="11">
    <location>
        <begin position="16"/>
        <end position="360"/>
    </location>
</feature>
<dbReference type="EMBL" id="LR746496">
    <property type="protein sequence ID" value="CAA7601335.1"/>
    <property type="molecule type" value="Genomic_DNA"/>
</dbReference>
<keyword evidence="9 10" id="KW-0472">Membrane</keyword>
<feature type="transmembrane region" description="Helical" evidence="10">
    <location>
        <begin position="349"/>
        <end position="373"/>
    </location>
</feature>
<feature type="transmembrane region" description="Helical" evidence="10">
    <location>
        <begin position="35"/>
        <end position="54"/>
    </location>
</feature>
<evidence type="ECO:0000313" key="13">
    <source>
        <dbReference type="EMBL" id="CEJ09367.1"/>
    </source>
</evidence>
<proteinExistence type="inferred from homology"/>
<feature type="transmembrane region" description="Helical" evidence="10">
    <location>
        <begin position="60"/>
        <end position="78"/>
    </location>
</feature>
<feature type="transmembrane region" description="Helical" evidence="10">
    <location>
        <begin position="6"/>
        <end position="23"/>
    </location>
</feature>
<keyword evidence="7" id="KW-0059">Arsenical resistance</keyword>
<evidence type="ECO:0000256" key="7">
    <source>
        <dbReference type="ARBA" id="ARBA00022849"/>
    </source>
</evidence>
<evidence type="ECO:0000259" key="11">
    <source>
        <dbReference type="Pfam" id="PF03600"/>
    </source>
</evidence>
<name>A0A8S0Y2X4_9FIRM</name>
<sequence length="415" mass="44432">MVISATIISGLILTAVLIIFTLGKSPVFRVDRAGAAIIGATMTVATGVLTFAQATRAVDYRTIILLFAMMLITSYMNIIGLFEHLSNCAMHRLKTPRGLLGVVIVLSGLLSAVLVNDIVCLLITPIIISVCRRARINPVPYLLAAAMASNIGSAATLIGNPQNILIGSLSHLAFAWYSLIALPLSLMGLLLTYVILERVYAQELRGSLVFAPDQAGQADQAGVKPLHRFLLFKGVVVLLGVLTGFLLGIDPAIVASLGATVLLITRRLKPNTIYEGIDFNLLVIFVGLFVIVGGVEHSGLLKRFLGEIGQGAHLPVFMLLTLVLSNIVSNVPAVMLIKFVIPAAHNSVWWANLALFSTFAGNLTITGSIANLIVVEIAKKNGITIRFFDHLRIGFPVTLVLVLVGMGYFKVLFGV</sequence>
<dbReference type="RefSeq" id="WP_240984881.1">
    <property type="nucleotide sequence ID" value="NZ_CDGJ01000130.1"/>
</dbReference>
<keyword evidence="5" id="KW-1003">Cell membrane</keyword>
<evidence type="ECO:0000256" key="2">
    <source>
        <dbReference type="ARBA" id="ARBA00006433"/>
    </source>
</evidence>
<reference evidence="13" key="1">
    <citation type="submission" date="2014-11" db="EMBL/GenBank/DDBJ databases">
        <authorList>
            <person name="Hornung B.V."/>
        </authorList>
    </citation>
    <scope>NUCLEOTIDE SEQUENCE</scope>
    <source>
        <strain evidence="13">INE</strain>
    </source>
</reference>
<evidence type="ECO:0000256" key="4">
    <source>
        <dbReference type="ARBA" id="ARBA00022448"/>
    </source>
</evidence>
<feature type="transmembrane region" description="Helical" evidence="10">
    <location>
        <begin position="277"/>
        <end position="295"/>
    </location>
</feature>
<dbReference type="PANTHER" id="PTHR43302">
    <property type="entry name" value="TRANSPORTER ARSB-RELATED"/>
    <property type="match status" value="1"/>
</dbReference>
<reference evidence="12" key="2">
    <citation type="submission" date="2020-01" db="EMBL/GenBank/DDBJ databases">
        <authorList>
            <person name="Hornung B."/>
        </authorList>
    </citation>
    <scope>NUCLEOTIDE SEQUENCE</scope>
    <source>
        <strain evidence="12">PacBioINE</strain>
    </source>
</reference>
<dbReference type="InterPro" id="IPR004680">
    <property type="entry name" value="Cit_transptr-like_dom"/>
</dbReference>
<dbReference type="PANTHER" id="PTHR43302:SF5">
    <property type="entry name" value="TRANSPORTER ARSB-RELATED"/>
    <property type="match status" value="1"/>
</dbReference>
<dbReference type="KEGG" id="aacx:DEACI_2001"/>
<evidence type="ECO:0000313" key="14">
    <source>
        <dbReference type="Proteomes" id="UP001071230"/>
    </source>
</evidence>
<evidence type="ECO:0000256" key="8">
    <source>
        <dbReference type="ARBA" id="ARBA00022989"/>
    </source>
</evidence>
<dbReference type="PRINTS" id="PR00758">
    <property type="entry name" value="ARSENICPUMP"/>
</dbReference>
<evidence type="ECO:0000256" key="5">
    <source>
        <dbReference type="ARBA" id="ARBA00022475"/>
    </source>
</evidence>
<dbReference type="Proteomes" id="UP001071230">
    <property type="component" value="Unassembled WGS sequence"/>
</dbReference>
<evidence type="ECO:0000256" key="6">
    <source>
        <dbReference type="ARBA" id="ARBA00022692"/>
    </source>
</evidence>
<dbReference type="InterPro" id="IPR000802">
    <property type="entry name" value="Arsenical_pump_ArsB"/>
</dbReference>
<evidence type="ECO:0000256" key="10">
    <source>
        <dbReference type="SAM" id="Phobius"/>
    </source>
</evidence>
<dbReference type="GO" id="GO:0005886">
    <property type="term" value="C:plasma membrane"/>
    <property type="evidence" value="ECO:0007669"/>
    <property type="project" value="UniProtKB-SubCell"/>
</dbReference>
<keyword evidence="4" id="KW-0813">Transport</keyword>
<keyword evidence="8 10" id="KW-1133">Transmembrane helix</keyword>
<feature type="transmembrane region" description="Helical" evidence="10">
    <location>
        <begin position="315"/>
        <end position="337"/>
    </location>
</feature>
<protein>
    <submittedName>
        <fullName evidence="12 13">Arsenical pump membrane protein</fullName>
    </submittedName>
</protein>
<gene>
    <name evidence="12" type="ORF">DEACI_2001</name>
    <name evidence="13" type="ORF">DEACI_3851</name>
</gene>
<feature type="transmembrane region" description="Helical" evidence="10">
    <location>
        <begin position="140"/>
        <end position="160"/>
    </location>
</feature>
<comment type="similarity">
    <text evidence="3">Belongs to the CitM (TC 2.A.11) transporter family.</text>
</comment>
<evidence type="ECO:0000256" key="1">
    <source>
        <dbReference type="ARBA" id="ARBA00004651"/>
    </source>
</evidence>
<dbReference type="GO" id="GO:0046685">
    <property type="term" value="P:response to arsenic-containing substance"/>
    <property type="evidence" value="ECO:0007669"/>
    <property type="project" value="UniProtKB-KW"/>
</dbReference>
<evidence type="ECO:0000313" key="12">
    <source>
        <dbReference type="EMBL" id="CAA7601335.1"/>
    </source>
</evidence>
<dbReference type="GO" id="GO:0015105">
    <property type="term" value="F:arsenite transmembrane transporter activity"/>
    <property type="evidence" value="ECO:0007669"/>
    <property type="project" value="InterPro"/>
</dbReference>
<organism evidence="12">
    <name type="scientific">Acididesulfobacillus acetoxydans</name>
    <dbReference type="NCBI Taxonomy" id="1561005"/>
    <lineage>
        <taxon>Bacteria</taxon>
        <taxon>Bacillati</taxon>
        <taxon>Bacillota</taxon>
        <taxon>Clostridia</taxon>
        <taxon>Eubacteriales</taxon>
        <taxon>Peptococcaceae</taxon>
        <taxon>Acididesulfobacillus</taxon>
    </lineage>
</organism>
<evidence type="ECO:0000256" key="9">
    <source>
        <dbReference type="ARBA" id="ARBA00023136"/>
    </source>
</evidence>
<feature type="transmembrane region" description="Helical" evidence="10">
    <location>
        <begin position="172"/>
        <end position="196"/>
    </location>
</feature>
<keyword evidence="6 10" id="KW-0812">Transmembrane</keyword>
<dbReference type="EMBL" id="CDGJ01000130">
    <property type="protein sequence ID" value="CEJ09367.1"/>
    <property type="molecule type" value="Genomic_DNA"/>
</dbReference>
<dbReference type="Pfam" id="PF03600">
    <property type="entry name" value="CitMHS"/>
    <property type="match status" value="1"/>
</dbReference>
<comment type="similarity">
    <text evidence="2">Belongs to the ArsB family.</text>
</comment>
<keyword evidence="14" id="KW-1185">Reference proteome</keyword>
<feature type="transmembrane region" description="Helical" evidence="10">
    <location>
        <begin position="235"/>
        <end position="265"/>
    </location>
</feature>
<accession>A0A8S0Y2X4</accession>
<feature type="transmembrane region" description="Helical" evidence="10">
    <location>
        <begin position="99"/>
        <end position="128"/>
    </location>
</feature>